<dbReference type="InterPro" id="IPR023213">
    <property type="entry name" value="CAT-like_dom_sf"/>
</dbReference>
<name>A0ABS9N6E4_9ACTN</name>
<evidence type="ECO:0000256" key="5">
    <source>
        <dbReference type="ARBA" id="ARBA00022598"/>
    </source>
</evidence>
<keyword evidence="5" id="KW-0436">Ligase</keyword>
<dbReference type="SMART" id="SM00823">
    <property type="entry name" value="PKS_PP"/>
    <property type="match status" value="1"/>
</dbReference>
<dbReference type="SUPFAM" id="SSF52777">
    <property type="entry name" value="CoA-dependent acyltransferases"/>
    <property type="match status" value="2"/>
</dbReference>
<dbReference type="Pfam" id="PF00501">
    <property type="entry name" value="AMP-binding"/>
    <property type="match status" value="1"/>
</dbReference>
<dbReference type="Proteomes" id="UP001201629">
    <property type="component" value="Unassembled WGS sequence"/>
</dbReference>
<dbReference type="PANTHER" id="PTHR45527">
    <property type="entry name" value="NONRIBOSOMAL PEPTIDE SYNTHETASE"/>
    <property type="match status" value="1"/>
</dbReference>
<proteinExistence type="predicted"/>
<reference evidence="7 8" key="1">
    <citation type="submission" date="2022-01" db="EMBL/GenBank/DDBJ databases">
        <authorList>
            <person name="Riesco R."/>
            <person name="Trujillo M.E."/>
        </authorList>
    </citation>
    <scope>NUCLEOTIDE SEQUENCE [LARGE SCALE GENOMIC DNA]</scope>
    <source>
        <strain evidence="7 8">NIE79</strain>
    </source>
</reference>
<dbReference type="EMBL" id="JAKKFD010000037">
    <property type="protein sequence ID" value="MCG5445418.1"/>
    <property type="molecule type" value="Genomic_DNA"/>
</dbReference>
<dbReference type="InterPro" id="IPR042099">
    <property type="entry name" value="ANL_N_sf"/>
</dbReference>
<dbReference type="InterPro" id="IPR044894">
    <property type="entry name" value="TubC_N_sf"/>
</dbReference>
<dbReference type="NCBIfam" id="TIGR01733">
    <property type="entry name" value="AA-adenyl-dom"/>
    <property type="match status" value="1"/>
</dbReference>
<dbReference type="InterPro" id="IPR001242">
    <property type="entry name" value="Condensation_dom"/>
</dbReference>
<dbReference type="SUPFAM" id="SSF53474">
    <property type="entry name" value="alpha/beta-Hydrolases"/>
    <property type="match status" value="1"/>
</dbReference>
<dbReference type="InterPro" id="IPR029058">
    <property type="entry name" value="AB_hydrolase_fold"/>
</dbReference>
<dbReference type="InterPro" id="IPR009081">
    <property type="entry name" value="PP-bd_ACP"/>
</dbReference>
<dbReference type="PROSITE" id="PS50075">
    <property type="entry name" value="CARRIER"/>
    <property type="match status" value="1"/>
</dbReference>
<dbReference type="Gene3D" id="3.30.300.30">
    <property type="match status" value="1"/>
</dbReference>
<evidence type="ECO:0000259" key="6">
    <source>
        <dbReference type="PROSITE" id="PS50075"/>
    </source>
</evidence>
<feature type="domain" description="Carrier" evidence="6">
    <location>
        <begin position="1029"/>
        <end position="1104"/>
    </location>
</feature>
<dbReference type="SUPFAM" id="SSF47336">
    <property type="entry name" value="ACP-like"/>
    <property type="match status" value="1"/>
</dbReference>
<dbReference type="InterPro" id="IPR000873">
    <property type="entry name" value="AMP-dep_synth/lig_dom"/>
</dbReference>
<dbReference type="Gene3D" id="1.10.10.1830">
    <property type="entry name" value="Non-ribosomal peptide synthase, adenylation domain"/>
    <property type="match status" value="1"/>
</dbReference>
<dbReference type="SUPFAM" id="SSF56801">
    <property type="entry name" value="Acetyl-CoA synthetase-like"/>
    <property type="match status" value="1"/>
</dbReference>
<gene>
    <name evidence="7" type="ORF">NIE79_003868</name>
</gene>
<dbReference type="InterPro" id="IPR020802">
    <property type="entry name" value="TesA-like"/>
</dbReference>
<evidence type="ECO:0000313" key="7">
    <source>
        <dbReference type="EMBL" id="MCG5445418.1"/>
    </source>
</evidence>
<dbReference type="CDD" id="cd12114">
    <property type="entry name" value="A_NRPS_TlmIV_like"/>
    <property type="match status" value="1"/>
</dbReference>
<evidence type="ECO:0000256" key="4">
    <source>
        <dbReference type="ARBA" id="ARBA00022553"/>
    </source>
</evidence>
<sequence>MNTVERVLAELAGVGGRIKLVGTDGLQLSAPKGSLSAELRAALAEHKADIIVALSRAGAVGPDPTVPTVQADRANWTEPFPPSDLQQSFIIGSREGFEFHVRPHQYVEQEFDELDPARFERAFNAALHRQRHNLVVVGPDMMLRPVVDPAPVRVTVDDLTGLPEAEAYDRMEQVRAIMRREEPAHDRWPWVTPHLSVYGPGRVRLHYNHNSLFGDAPSGVRLLADVLHYYEHPDQPLPELEVSYRDCARALAELEDGPLGQASEKYWRERMADWPEAPNLPLVAGAEHRGRSRLSRRELLIDPPLWDALKAEAQRRALTMTTVLLGAHAEVLAYWSGSRHFLLNNMVTHRVLPLHPQLPEILGNFASLYPLEVDWRPAEGFAERVKRLQAQVLADAEHVYWSGTKVLQTLNEVRRTPGRAVCPFAVGSALFVGPTDRPPYSMLETPQTLLDTEFWELRDGRLWVIWDVIEQMFPDGLVDAMFDGFRRVLTALATDADSWSRQAFDLLPEAQRDRPATVAAPPTGLLHDALSARAADLADTTAVVDAHGTVSYGSLDAHVTALARRLQDAGVGPGDYVAVAMAKRAEQVAGVLGALTAGGAYVPIDPSWPRERLRFLLADTAATAVVTTEDLRDELTAVTDVPVLTVDIQSPPVVTEPPAPVRRVATEHAYVIYTSGSTGTPKGAVLDHRGPLNTVIDINRRFGIGADDVVFGVSSLCFDLSVYDVFGTVAAGAKLVLPDGNQTDPAAWLDTVAGHGVTVWNSVPAIMQLFTEAAIRADIRLPALRTVLLSGDWIPVGLPAKINQIAPNARVISLGGATEASIWSICYPIDEPDPSWVSVPYGKPLTGQSWHILDEHGRDAPTWTTGHLHIGGVGVALGYLGDADRTAAAFVRHPVTGERLYRTGDLGRYLPDGNIEFLGRADFQVKIQGFRVEPGEIEQALLECAGVEQATVLARATGSGRQLAAFVVGPDAAQAAALRAELGARLPAYMIPSAITALAALPLTGNGKLDRVALESLARPERTDDADAAPSTATETALARIWAEILSVDEVGPHDDFFDLGGQSFAALRVIGRISEVLGGRVPMGILLERRTVRALADFLDSAPSAWSPLVRLRTEGTGTAWSLVHPAGGNVLCYRWLAEMLDRPSCAFQAPGPATGHPALSTVEEFARLYVAALREAQPEGPYLLGGWSSGAVIALEMAHQMESRGERVEQLVVIDSPPPTAPREVSAVELVRWFLADLNLGIEGLAEGRYDAETTAIAALPVADQPAAISALIDHPATADVSDVAATFAVFRGVVLACNSYHPPTIAADVIVVRAAKGTVGEFAGHPDRAAPDWGWSRVTSGATTATALPGTHYSLLNDRGLAADVARLLNRR</sequence>
<dbReference type="Pfam" id="PF18563">
    <property type="entry name" value="TubC_N"/>
    <property type="match status" value="1"/>
</dbReference>
<dbReference type="PANTHER" id="PTHR45527:SF10">
    <property type="entry name" value="PYOCHELIN SYNTHASE PCHF"/>
    <property type="match status" value="1"/>
</dbReference>
<organism evidence="7 8">
    <name type="scientific">Micromonospora trifolii</name>
    <dbReference type="NCBI Taxonomy" id="2911208"/>
    <lineage>
        <taxon>Bacteria</taxon>
        <taxon>Bacillati</taxon>
        <taxon>Actinomycetota</taxon>
        <taxon>Actinomycetes</taxon>
        <taxon>Micromonosporales</taxon>
        <taxon>Micromonosporaceae</taxon>
        <taxon>Micromonospora</taxon>
    </lineage>
</organism>
<dbReference type="Pfam" id="PF00975">
    <property type="entry name" value="Thioesterase"/>
    <property type="match status" value="1"/>
</dbReference>
<dbReference type="Pfam" id="PF00668">
    <property type="entry name" value="Condensation"/>
    <property type="match status" value="1"/>
</dbReference>
<dbReference type="RefSeq" id="WP_238680400.1">
    <property type="nucleotide sequence ID" value="NZ_JAKKFD010000037.1"/>
</dbReference>
<dbReference type="SMART" id="SM00824">
    <property type="entry name" value="PKS_TE"/>
    <property type="match status" value="1"/>
</dbReference>
<dbReference type="InterPro" id="IPR025110">
    <property type="entry name" value="AMP-bd_C"/>
</dbReference>
<dbReference type="InterPro" id="IPR045851">
    <property type="entry name" value="AMP-bd_C_sf"/>
</dbReference>
<evidence type="ECO:0000256" key="2">
    <source>
        <dbReference type="ARBA" id="ARBA00004924"/>
    </source>
</evidence>
<dbReference type="InterPro" id="IPR020806">
    <property type="entry name" value="PKS_PP-bd"/>
</dbReference>
<keyword evidence="8" id="KW-1185">Reference proteome</keyword>
<dbReference type="Gene3D" id="3.40.50.1820">
    <property type="entry name" value="alpha/beta hydrolase"/>
    <property type="match status" value="1"/>
</dbReference>
<dbReference type="InterPro" id="IPR036736">
    <property type="entry name" value="ACP-like_sf"/>
</dbReference>
<comment type="cofactor">
    <cofactor evidence="1">
        <name>pantetheine 4'-phosphate</name>
        <dbReference type="ChEBI" id="CHEBI:47942"/>
    </cofactor>
</comment>
<dbReference type="InterPro" id="IPR020845">
    <property type="entry name" value="AMP-binding_CS"/>
</dbReference>
<keyword evidence="3" id="KW-0596">Phosphopantetheine</keyword>
<dbReference type="Gene3D" id="3.30.559.30">
    <property type="entry name" value="Nonribosomal peptide synthetase, condensation domain"/>
    <property type="match status" value="1"/>
</dbReference>
<dbReference type="Gene3D" id="3.30.559.10">
    <property type="entry name" value="Chloramphenicol acetyltransferase-like domain"/>
    <property type="match status" value="1"/>
</dbReference>
<accession>A0ABS9N6E4</accession>
<keyword evidence="4" id="KW-0597">Phosphoprotein</keyword>
<comment type="caution">
    <text evidence="7">The sequence shown here is derived from an EMBL/GenBank/DDBJ whole genome shotgun (WGS) entry which is preliminary data.</text>
</comment>
<evidence type="ECO:0000313" key="8">
    <source>
        <dbReference type="Proteomes" id="UP001201629"/>
    </source>
</evidence>
<dbReference type="Gene3D" id="1.10.1200.10">
    <property type="entry name" value="ACP-like"/>
    <property type="match status" value="1"/>
</dbReference>
<evidence type="ECO:0000256" key="3">
    <source>
        <dbReference type="ARBA" id="ARBA00022450"/>
    </source>
</evidence>
<evidence type="ECO:0000256" key="1">
    <source>
        <dbReference type="ARBA" id="ARBA00001957"/>
    </source>
</evidence>
<dbReference type="Gene3D" id="3.40.50.12780">
    <property type="entry name" value="N-terminal domain of ligase-like"/>
    <property type="match status" value="1"/>
</dbReference>
<dbReference type="InterPro" id="IPR010071">
    <property type="entry name" value="AA_adenyl_dom"/>
</dbReference>
<comment type="pathway">
    <text evidence="2">Siderophore biosynthesis.</text>
</comment>
<dbReference type="Pfam" id="PF00550">
    <property type="entry name" value="PP-binding"/>
    <property type="match status" value="1"/>
</dbReference>
<protein>
    <submittedName>
        <fullName evidence="7">Amino acid adenylation domain-containing protein</fullName>
    </submittedName>
</protein>
<dbReference type="Pfam" id="PF13193">
    <property type="entry name" value="AMP-binding_C"/>
    <property type="match status" value="1"/>
</dbReference>
<dbReference type="InterPro" id="IPR001031">
    <property type="entry name" value="Thioesterase"/>
</dbReference>
<dbReference type="PROSITE" id="PS00455">
    <property type="entry name" value="AMP_BINDING"/>
    <property type="match status" value="1"/>
</dbReference>
<dbReference type="InterPro" id="IPR041464">
    <property type="entry name" value="TubC_N"/>
</dbReference>